<protein>
    <submittedName>
        <fullName evidence="2">Helix-turn-helix transcriptional regulator</fullName>
    </submittedName>
</protein>
<sequence length="129" mass="14827">MEQTDGRARMIIQNGKETCALPSEGILGMLRKKYSILIIGLLRNEKEIRFNMALEGIGKTRANRLSIRLRRLETLGLMERKVEPWRSFSFEYSLTARGLDSENVIFRHSIELNIPEFGESAHFAAGRKM</sequence>
<reference evidence="2" key="1">
    <citation type="submission" date="2021-04" db="EMBL/GenBank/DDBJ databases">
        <title>Genomic insights into ecological role and evolution of a novel Thermoplasmata order Candidatus Sysuiplasmatales.</title>
        <authorList>
            <person name="Yuan Y."/>
        </authorList>
    </citation>
    <scope>NUCLEOTIDE SEQUENCE</scope>
    <source>
        <strain evidence="2">YP2-bin.285</strain>
    </source>
</reference>
<comment type="caution">
    <text evidence="2">The sequence shown here is derived from an EMBL/GenBank/DDBJ whole genome shotgun (WGS) entry which is preliminary data.</text>
</comment>
<dbReference type="InterPro" id="IPR036390">
    <property type="entry name" value="WH_DNA-bd_sf"/>
</dbReference>
<organism evidence="2 3">
    <name type="scientific">Candidatus Sysuiplasma superficiale</name>
    <dbReference type="NCBI Taxonomy" id="2823368"/>
    <lineage>
        <taxon>Archaea</taxon>
        <taxon>Methanobacteriati</taxon>
        <taxon>Thermoplasmatota</taxon>
        <taxon>Thermoplasmata</taxon>
        <taxon>Candidatus Sysuiplasmatales</taxon>
        <taxon>Candidatus Sysuiplasmataceae</taxon>
        <taxon>Candidatus Sysuiplasma</taxon>
    </lineage>
</organism>
<accession>A0A8J7YKD0</accession>
<gene>
    <name evidence="2" type="ORF">J9259_04705</name>
</gene>
<dbReference type="Proteomes" id="UP000716004">
    <property type="component" value="Unassembled WGS sequence"/>
</dbReference>
<dbReference type="InterPro" id="IPR036388">
    <property type="entry name" value="WH-like_DNA-bd_sf"/>
</dbReference>
<dbReference type="SUPFAM" id="SSF46785">
    <property type="entry name" value="Winged helix' DNA-binding domain"/>
    <property type="match status" value="1"/>
</dbReference>
<dbReference type="PROSITE" id="PS51118">
    <property type="entry name" value="HTH_HXLR"/>
    <property type="match status" value="1"/>
</dbReference>
<evidence type="ECO:0000313" key="2">
    <source>
        <dbReference type="EMBL" id="MBX8631804.1"/>
    </source>
</evidence>
<evidence type="ECO:0000313" key="3">
    <source>
        <dbReference type="Proteomes" id="UP000716004"/>
    </source>
</evidence>
<dbReference type="AlphaFoldDB" id="A0A8J7YKD0"/>
<evidence type="ECO:0000259" key="1">
    <source>
        <dbReference type="PROSITE" id="PS51118"/>
    </source>
</evidence>
<dbReference type="Pfam" id="PF01638">
    <property type="entry name" value="HxlR"/>
    <property type="match status" value="1"/>
</dbReference>
<dbReference type="Gene3D" id="1.10.10.10">
    <property type="entry name" value="Winged helix-like DNA-binding domain superfamily/Winged helix DNA-binding domain"/>
    <property type="match status" value="1"/>
</dbReference>
<name>A0A8J7YKD0_9ARCH</name>
<proteinExistence type="predicted"/>
<dbReference type="EMBL" id="JAGVSJ010000009">
    <property type="protein sequence ID" value="MBX8631804.1"/>
    <property type="molecule type" value="Genomic_DNA"/>
</dbReference>
<feature type="domain" description="HTH hxlR-type" evidence="1">
    <location>
        <begin position="19"/>
        <end position="120"/>
    </location>
</feature>
<dbReference type="InterPro" id="IPR002577">
    <property type="entry name" value="HTH_HxlR"/>
</dbReference>